<dbReference type="Gene3D" id="3.40.630.30">
    <property type="match status" value="1"/>
</dbReference>
<dbReference type="InterPro" id="IPR000182">
    <property type="entry name" value="GNAT_dom"/>
</dbReference>
<sequence>MMNIRFTTPKDIPAIKELFRSTILSVNLKDYTPEQVGCWAARGEDVSVWEERINEQYFILAEENNTILGFAALKLSGYLNSMFVHRVYQGKGVASLLLKKIEEYARMKDISEITADVSITAQPFFSKKGYVILEQQTVCIGISMTNYKMSKVLS</sequence>
<comment type="caution">
    <text evidence="2">The sequence shown here is derived from an EMBL/GenBank/DDBJ whole genome shotgun (WGS) entry which is preliminary data.</text>
</comment>
<evidence type="ECO:0000313" key="3">
    <source>
        <dbReference type="Proteomes" id="UP000006420"/>
    </source>
</evidence>
<dbReference type="GeneID" id="78083428"/>
<dbReference type="InterPro" id="IPR052564">
    <property type="entry name" value="N-acetyltrans/Recomb-assoc"/>
</dbReference>
<reference evidence="2 3" key="1">
    <citation type="submission" date="2011-04" db="EMBL/GenBank/DDBJ databases">
        <title>The Genome Sequence of Dysgonomonas mossii DSM 22836.</title>
        <authorList>
            <consortium name="The Broad Institute Genome Sequencing Platform"/>
            <person name="Earl A."/>
            <person name="Ward D."/>
            <person name="Feldgarden M."/>
            <person name="Gevers D."/>
            <person name="Pudlo N."/>
            <person name="Martens E."/>
            <person name="Allen-Vercoe E."/>
            <person name="Young S.K."/>
            <person name="Zeng Q."/>
            <person name="Gargeya S."/>
            <person name="Fitzgerald M."/>
            <person name="Haas B."/>
            <person name="Abouelleil A."/>
            <person name="Alvarado L."/>
            <person name="Arachchi H.M."/>
            <person name="Berlin A."/>
            <person name="Brown A."/>
            <person name="Chapman S.B."/>
            <person name="Chen Z."/>
            <person name="Dunbar C."/>
            <person name="Freedman E."/>
            <person name="Gearin G."/>
            <person name="Gellesch M."/>
            <person name="Goldberg J."/>
            <person name="Griggs A."/>
            <person name="Gujja S."/>
            <person name="Heiman D."/>
            <person name="Howarth C."/>
            <person name="Larson L."/>
            <person name="Lui A."/>
            <person name="MacDonald P.J.P."/>
            <person name="Mehta T."/>
            <person name="Montmayeur A."/>
            <person name="Murphy C."/>
            <person name="Neiman D."/>
            <person name="Pearson M."/>
            <person name="Priest M."/>
            <person name="Roberts A."/>
            <person name="Saif S."/>
            <person name="Shea T."/>
            <person name="Shenoy N."/>
            <person name="Sisk P."/>
            <person name="Stolte C."/>
            <person name="Sykes S."/>
            <person name="Yandava C."/>
            <person name="Wortman J."/>
            <person name="Nusbaum C."/>
            <person name="Birren B."/>
        </authorList>
    </citation>
    <scope>NUCLEOTIDE SEQUENCE [LARGE SCALE GENOMIC DNA]</scope>
    <source>
        <strain evidence="2 3">DSM 22836</strain>
    </source>
</reference>
<dbReference type="PANTHER" id="PTHR43451">
    <property type="entry name" value="ACETYLTRANSFERASE (GNAT) FAMILY PROTEIN"/>
    <property type="match status" value="1"/>
</dbReference>
<dbReference type="InterPro" id="IPR016181">
    <property type="entry name" value="Acyl_CoA_acyltransferase"/>
</dbReference>
<accession>F8X3K0</accession>
<dbReference type="SUPFAM" id="SSF55729">
    <property type="entry name" value="Acyl-CoA N-acyltransferases (Nat)"/>
    <property type="match status" value="1"/>
</dbReference>
<evidence type="ECO:0000259" key="1">
    <source>
        <dbReference type="PROSITE" id="PS51186"/>
    </source>
</evidence>
<dbReference type="CDD" id="cd04301">
    <property type="entry name" value="NAT_SF"/>
    <property type="match status" value="1"/>
</dbReference>
<dbReference type="AlphaFoldDB" id="F8X3K0"/>
<evidence type="ECO:0000313" key="2">
    <source>
        <dbReference type="EMBL" id="EGK05310.1"/>
    </source>
</evidence>
<organism evidence="2 3">
    <name type="scientific">Dysgonomonas mossii DSM 22836</name>
    <dbReference type="NCBI Taxonomy" id="742767"/>
    <lineage>
        <taxon>Bacteria</taxon>
        <taxon>Pseudomonadati</taxon>
        <taxon>Bacteroidota</taxon>
        <taxon>Bacteroidia</taxon>
        <taxon>Bacteroidales</taxon>
        <taxon>Dysgonomonadaceae</taxon>
        <taxon>Dysgonomonas</taxon>
    </lineage>
</organism>
<keyword evidence="3" id="KW-1185">Reference proteome</keyword>
<dbReference type="Proteomes" id="UP000006420">
    <property type="component" value="Unassembled WGS sequence"/>
</dbReference>
<dbReference type="HOGENOM" id="CLU_087351_0_0_10"/>
<dbReference type="RefSeq" id="WP_006844174.1">
    <property type="nucleotide sequence ID" value="NZ_AQWJ01000008.1"/>
</dbReference>
<protein>
    <recommendedName>
        <fullName evidence="1">N-acetyltransferase domain-containing protein</fullName>
    </recommendedName>
</protein>
<proteinExistence type="predicted"/>
<dbReference type="OrthoDB" id="424368at2"/>
<dbReference type="STRING" id="742767.HMPREF9456_02809"/>
<dbReference type="GO" id="GO:0016747">
    <property type="term" value="F:acyltransferase activity, transferring groups other than amino-acyl groups"/>
    <property type="evidence" value="ECO:0007669"/>
    <property type="project" value="InterPro"/>
</dbReference>
<feature type="domain" description="N-acetyltransferase" evidence="1">
    <location>
        <begin position="2"/>
        <end position="154"/>
    </location>
</feature>
<dbReference type="EMBL" id="ADLW01000015">
    <property type="protein sequence ID" value="EGK05310.1"/>
    <property type="molecule type" value="Genomic_DNA"/>
</dbReference>
<dbReference type="PROSITE" id="PS51186">
    <property type="entry name" value="GNAT"/>
    <property type="match status" value="1"/>
</dbReference>
<gene>
    <name evidence="2" type="ORF">HMPREF9456_02809</name>
</gene>
<name>F8X3K0_9BACT</name>
<dbReference type="Pfam" id="PF13673">
    <property type="entry name" value="Acetyltransf_10"/>
    <property type="match status" value="1"/>
</dbReference>
<dbReference type="eggNOG" id="COG0456">
    <property type="taxonomic scope" value="Bacteria"/>
</dbReference>
<dbReference type="PANTHER" id="PTHR43451:SF1">
    <property type="entry name" value="ACETYLTRANSFERASE"/>
    <property type="match status" value="1"/>
</dbReference>